<proteinExistence type="inferred from homology"/>
<dbReference type="InterPro" id="IPR051258">
    <property type="entry name" value="Diverse_Substrate_Transporter"/>
</dbReference>
<feature type="transmembrane region" description="Helical" evidence="7">
    <location>
        <begin position="119"/>
        <end position="136"/>
    </location>
</feature>
<evidence type="ECO:0000313" key="9">
    <source>
        <dbReference type="EMBL" id="KGR82002.1"/>
    </source>
</evidence>
<feature type="transmembrane region" description="Helical" evidence="7">
    <location>
        <begin position="261"/>
        <end position="279"/>
    </location>
</feature>
<dbReference type="STRING" id="1220589.CD32_22170"/>
<feature type="transmembrane region" description="Helical" evidence="7">
    <location>
        <begin position="206"/>
        <end position="224"/>
    </location>
</feature>
<evidence type="ECO:0000256" key="2">
    <source>
        <dbReference type="ARBA" id="ARBA00007362"/>
    </source>
</evidence>
<keyword evidence="5 7" id="KW-1133">Transmembrane helix</keyword>
<gene>
    <name evidence="9" type="ORF">CD32_22170</name>
</gene>
<protein>
    <submittedName>
        <fullName evidence="9">Membrane protein</fullName>
    </submittedName>
</protein>
<comment type="subcellular location">
    <subcellularLocation>
        <location evidence="1">Cell membrane</location>
        <topology evidence="1">Multi-pass membrane protein</topology>
    </subcellularLocation>
</comment>
<feature type="transmembrane region" description="Helical" evidence="7">
    <location>
        <begin position="174"/>
        <end position="194"/>
    </location>
</feature>
<dbReference type="InterPro" id="IPR000620">
    <property type="entry name" value="EamA_dom"/>
</dbReference>
<name>A0A0A3J4L9_9BACI</name>
<feature type="transmembrane region" description="Helical" evidence="7">
    <location>
        <begin position="94"/>
        <end position="112"/>
    </location>
</feature>
<dbReference type="RefSeq" id="WP_036159124.1">
    <property type="nucleotide sequence ID" value="NZ_AVCX01000001.1"/>
</dbReference>
<dbReference type="SUPFAM" id="SSF103481">
    <property type="entry name" value="Multidrug resistance efflux transporter EmrE"/>
    <property type="match status" value="2"/>
</dbReference>
<dbReference type="Proteomes" id="UP000030437">
    <property type="component" value="Unassembled WGS sequence"/>
</dbReference>
<evidence type="ECO:0000256" key="6">
    <source>
        <dbReference type="ARBA" id="ARBA00023136"/>
    </source>
</evidence>
<comment type="similarity">
    <text evidence="2">Belongs to the EamA transporter family.</text>
</comment>
<feature type="domain" description="EamA" evidence="8">
    <location>
        <begin position="145"/>
        <end position="276"/>
    </location>
</feature>
<keyword evidence="4 7" id="KW-0812">Transmembrane</keyword>
<comment type="caution">
    <text evidence="9">The sequence shown here is derived from an EMBL/GenBank/DDBJ whole genome shotgun (WGS) entry which is preliminary data.</text>
</comment>
<dbReference type="GO" id="GO:0005886">
    <property type="term" value="C:plasma membrane"/>
    <property type="evidence" value="ECO:0007669"/>
    <property type="project" value="UniProtKB-SubCell"/>
</dbReference>
<dbReference type="eggNOG" id="COG0697">
    <property type="taxonomic scope" value="Bacteria"/>
</dbReference>
<sequence>MRKYKGELLMLITAIMWGSGFVGMAMGLEHWTVLQLMALRFTFATILLALIFHKKLKLVSKSVFWKGSILGAILFIAFALQTLGLNYTTPSKNAFLTAINVIVVPIIAYVIYKRRFDRFEIMAAVMAIIGIGFLSLQDSFTINVGDMLSILCAIAFAFDIFYTNVFVKKEDALALTIIQFFAASILSWIGVIAFGEIPTSASTEGMLTIAYLAVFCTLVAYVCQNIGMQYADPTKSALILSTESIFGTLCSVLILNEILTGRMIFGCFLIFFAIIIAEVKPSFKKSIANA</sequence>
<dbReference type="PANTHER" id="PTHR42920:SF5">
    <property type="entry name" value="EAMA DOMAIN-CONTAINING PROTEIN"/>
    <property type="match status" value="1"/>
</dbReference>
<dbReference type="AlphaFoldDB" id="A0A0A3J4L9"/>
<feature type="transmembrane region" description="Helical" evidence="7">
    <location>
        <begin position="63"/>
        <end position="82"/>
    </location>
</feature>
<evidence type="ECO:0000259" key="8">
    <source>
        <dbReference type="Pfam" id="PF00892"/>
    </source>
</evidence>
<feature type="transmembrane region" description="Helical" evidence="7">
    <location>
        <begin position="236"/>
        <end position="255"/>
    </location>
</feature>
<reference evidence="9 10" key="1">
    <citation type="submission" date="2014-02" db="EMBL/GenBank/DDBJ databases">
        <title>Draft genome sequence of Lysinibacillus odysseyi NBRC 100172.</title>
        <authorList>
            <person name="Zhang F."/>
            <person name="Wang G."/>
            <person name="Zhang L."/>
        </authorList>
    </citation>
    <scope>NUCLEOTIDE SEQUENCE [LARGE SCALE GENOMIC DNA]</scope>
    <source>
        <strain evidence="9 10">NBRC 100172</strain>
    </source>
</reference>
<accession>A0A0A3J4L9</accession>
<keyword evidence="10" id="KW-1185">Reference proteome</keyword>
<evidence type="ECO:0000256" key="7">
    <source>
        <dbReference type="SAM" id="Phobius"/>
    </source>
</evidence>
<feature type="transmembrane region" description="Helical" evidence="7">
    <location>
        <begin position="33"/>
        <end position="51"/>
    </location>
</feature>
<evidence type="ECO:0000256" key="1">
    <source>
        <dbReference type="ARBA" id="ARBA00004651"/>
    </source>
</evidence>
<evidence type="ECO:0000313" key="10">
    <source>
        <dbReference type="Proteomes" id="UP000030437"/>
    </source>
</evidence>
<feature type="domain" description="EamA" evidence="8">
    <location>
        <begin position="5"/>
        <end position="135"/>
    </location>
</feature>
<keyword evidence="6 7" id="KW-0472">Membrane</keyword>
<evidence type="ECO:0000256" key="4">
    <source>
        <dbReference type="ARBA" id="ARBA00022692"/>
    </source>
</evidence>
<dbReference type="EMBL" id="JPVP01000060">
    <property type="protein sequence ID" value="KGR82002.1"/>
    <property type="molecule type" value="Genomic_DNA"/>
</dbReference>
<keyword evidence="3" id="KW-1003">Cell membrane</keyword>
<dbReference type="Pfam" id="PF00892">
    <property type="entry name" value="EamA"/>
    <property type="match status" value="2"/>
</dbReference>
<organism evidence="9 10">
    <name type="scientific">Lysinibacillus odysseyi 34hs-1 = NBRC 100172</name>
    <dbReference type="NCBI Taxonomy" id="1220589"/>
    <lineage>
        <taxon>Bacteria</taxon>
        <taxon>Bacillati</taxon>
        <taxon>Bacillota</taxon>
        <taxon>Bacilli</taxon>
        <taxon>Bacillales</taxon>
        <taxon>Bacillaceae</taxon>
        <taxon>Lysinibacillus</taxon>
    </lineage>
</organism>
<feature type="transmembrane region" description="Helical" evidence="7">
    <location>
        <begin position="7"/>
        <end position="27"/>
    </location>
</feature>
<dbReference type="InterPro" id="IPR037185">
    <property type="entry name" value="EmrE-like"/>
</dbReference>
<dbReference type="PANTHER" id="PTHR42920">
    <property type="entry name" value="OS03G0707200 PROTEIN-RELATED"/>
    <property type="match status" value="1"/>
</dbReference>
<feature type="transmembrane region" description="Helical" evidence="7">
    <location>
        <begin position="148"/>
        <end position="167"/>
    </location>
</feature>
<dbReference type="OrthoDB" id="9804865at2"/>
<evidence type="ECO:0000256" key="3">
    <source>
        <dbReference type="ARBA" id="ARBA00022475"/>
    </source>
</evidence>
<evidence type="ECO:0000256" key="5">
    <source>
        <dbReference type="ARBA" id="ARBA00022989"/>
    </source>
</evidence>